<reference evidence="3" key="1">
    <citation type="submission" date="2005-09" db="EMBL/GenBank/DDBJ databases">
        <authorList>
            <person name="Mural R.J."/>
            <person name="Li P.W."/>
            <person name="Adams M.D."/>
            <person name="Amanatides P.G."/>
            <person name="Baden-Tillson H."/>
            <person name="Barnstead M."/>
            <person name="Chin S.H."/>
            <person name="Dew I."/>
            <person name="Evans C.A."/>
            <person name="Ferriera S."/>
            <person name="Flanigan M."/>
            <person name="Fosler C."/>
            <person name="Glodek A."/>
            <person name="Gu Z."/>
            <person name="Holt R.A."/>
            <person name="Jennings D."/>
            <person name="Kraft C.L."/>
            <person name="Lu F."/>
            <person name="Nguyen T."/>
            <person name="Nusskern D.R."/>
            <person name="Pfannkoch C.M."/>
            <person name="Sitter C."/>
            <person name="Sutton G.G."/>
            <person name="Venter J.C."/>
            <person name="Wang Z."/>
            <person name="Woodage T."/>
            <person name="Zheng X.H."/>
            <person name="Zhong F."/>
        </authorList>
    </citation>
    <scope>NUCLEOTIDE SEQUENCE [LARGE SCALE GENOMIC DNA]</scope>
    <source>
        <strain>BN</strain>
        <strain evidence="3">Sprague-Dawley</strain>
    </source>
</reference>
<proteinExistence type="predicted"/>
<accession>A6IAS2</accession>
<evidence type="ECO:0000313" key="2">
    <source>
        <dbReference type="EMBL" id="EDL91190.1"/>
    </source>
</evidence>
<dbReference type="Proteomes" id="UP000234681">
    <property type="component" value="Chromosome 4"/>
</dbReference>
<evidence type="ECO:0000313" key="3">
    <source>
        <dbReference type="Proteomes" id="UP000234681"/>
    </source>
</evidence>
<dbReference type="AlphaFoldDB" id="A6IAS2"/>
<name>A6IAS2_RAT</name>
<protein>
    <submittedName>
        <fullName evidence="2">RCG56502, isoform CRA_d</fullName>
    </submittedName>
</protein>
<organism evidence="2 3">
    <name type="scientific">Rattus norvegicus</name>
    <name type="common">Rat</name>
    <dbReference type="NCBI Taxonomy" id="10116"/>
    <lineage>
        <taxon>Eukaryota</taxon>
        <taxon>Metazoa</taxon>
        <taxon>Chordata</taxon>
        <taxon>Craniata</taxon>
        <taxon>Vertebrata</taxon>
        <taxon>Euteleostomi</taxon>
        <taxon>Mammalia</taxon>
        <taxon>Eutheria</taxon>
        <taxon>Euarchontoglires</taxon>
        <taxon>Glires</taxon>
        <taxon>Rodentia</taxon>
        <taxon>Myomorpha</taxon>
        <taxon>Muroidea</taxon>
        <taxon>Muridae</taxon>
        <taxon>Murinae</taxon>
        <taxon>Rattus</taxon>
    </lineage>
</organism>
<feature type="compositionally biased region" description="Polar residues" evidence="1">
    <location>
        <begin position="1"/>
        <end position="10"/>
    </location>
</feature>
<gene>
    <name evidence="2" type="ORF">rCG_56502</name>
</gene>
<evidence type="ECO:0000256" key="1">
    <source>
        <dbReference type="SAM" id="MobiDB-lite"/>
    </source>
</evidence>
<dbReference type="EMBL" id="CH473957">
    <property type="protein sequence ID" value="EDL91190.1"/>
    <property type="molecule type" value="Genomic_DNA"/>
</dbReference>
<sequence>MNRFTSSLLNLQRPAGNSATASSSRTRSLWWKGAVYRVTLSTVFYGPSILPERM</sequence>
<feature type="region of interest" description="Disordered" evidence="1">
    <location>
        <begin position="1"/>
        <end position="24"/>
    </location>
</feature>